<evidence type="ECO:0000313" key="2">
    <source>
        <dbReference type="EMBL" id="OZI74133.1"/>
    </source>
</evidence>
<reference evidence="3" key="1">
    <citation type="submission" date="2017-05" db="EMBL/GenBank/DDBJ databases">
        <title>Complete and WGS of Bordetella genogroups.</title>
        <authorList>
            <person name="Spilker T."/>
            <person name="Lipuma J."/>
        </authorList>
    </citation>
    <scope>NUCLEOTIDE SEQUENCE [LARGE SCALE GENOMIC DNA]</scope>
    <source>
        <strain evidence="3">AU6712</strain>
    </source>
</reference>
<dbReference type="Proteomes" id="UP000216429">
    <property type="component" value="Unassembled WGS sequence"/>
</dbReference>
<evidence type="ECO:0000313" key="3">
    <source>
        <dbReference type="Proteomes" id="UP000216429"/>
    </source>
</evidence>
<gene>
    <name evidence="2" type="ORF">CAL22_06420</name>
</gene>
<keyword evidence="1" id="KW-0812">Transmembrane</keyword>
<accession>A0A261VLS9</accession>
<protein>
    <submittedName>
        <fullName evidence="2">Uncharacterized protein</fullName>
    </submittedName>
</protein>
<dbReference type="AlphaFoldDB" id="A0A261VLS9"/>
<keyword evidence="1" id="KW-0472">Membrane</keyword>
<dbReference type="OrthoDB" id="8641444at2"/>
<feature type="transmembrane region" description="Helical" evidence="1">
    <location>
        <begin position="20"/>
        <end position="41"/>
    </location>
</feature>
<keyword evidence="3" id="KW-1185">Reference proteome</keyword>
<evidence type="ECO:0000256" key="1">
    <source>
        <dbReference type="SAM" id="Phobius"/>
    </source>
</evidence>
<proteinExistence type="predicted"/>
<sequence>MDLGQAWHFEVPAGLPAGTRWLIAGPALLAALAGVAQPWLLPALPLTLRRPARTVRALRVHPDPTCWQALSAQDGWRSVHLRSAVRHRSHMALILALRDGECVTNSKISCTVWPEAMAPRQWRRLNVMTGAGGCKVAYRKGAS</sequence>
<keyword evidence="1" id="KW-1133">Transmembrane helix</keyword>
<dbReference type="EMBL" id="NEVU01000002">
    <property type="protein sequence ID" value="OZI74133.1"/>
    <property type="molecule type" value="Genomic_DNA"/>
</dbReference>
<name>A0A261VLS9_9BORD</name>
<organism evidence="2 3">
    <name type="scientific">Bordetella genomosp. 12</name>
    <dbReference type="NCBI Taxonomy" id="463035"/>
    <lineage>
        <taxon>Bacteria</taxon>
        <taxon>Pseudomonadati</taxon>
        <taxon>Pseudomonadota</taxon>
        <taxon>Betaproteobacteria</taxon>
        <taxon>Burkholderiales</taxon>
        <taxon>Alcaligenaceae</taxon>
        <taxon>Bordetella</taxon>
    </lineage>
</organism>
<comment type="caution">
    <text evidence="2">The sequence shown here is derived from an EMBL/GenBank/DDBJ whole genome shotgun (WGS) entry which is preliminary data.</text>
</comment>